<evidence type="ECO:0000313" key="7">
    <source>
        <dbReference type="EMBL" id="NYH95939.1"/>
    </source>
</evidence>
<evidence type="ECO:0000256" key="5">
    <source>
        <dbReference type="ARBA" id="ARBA00023136"/>
    </source>
</evidence>
<gene>
    <name evidence="7" type="ORF">FHS75_002268</name>
</gene>
<keyword evidence="4 6" id="KW-1133">Transmembrane helix</keyword>
<feature type="transmembrane region" description="Helical" evidence="6">
    <location>
        <begin position="147"/>
        <end position="177"/>
    </location>
</feature>
<reference evidence="7 8" key="1">
    <citation type="submission" date="2020-07" db="EMBL/GenBank/DDBJ databases">
        <title>Genomic Encyclopedia of Type Strains, Phase IV (KMG-IV): sequencing the most valuable type-strain genomes for metagenomic binning, comparative biology and taxonomic classification.</title>
        <authorList>
            <person name="Goeker M."/>
        </authorList>
    </citation>
    <scope>NUCLEOTIDE SEQUENCE [LARGE SCALE GENOMIC DNA]</scope>
    <source>
        <strain evidence="7 8">DSM 29043</strain>
    </source>
</reference>
<proteinExistence type="predicted"/>
<dbReference type="PIRSF" id="PIRSF035875">
    <property type="entry name" value="RNase_BN"/>
    <property type="match status" value="1"/>
</dbReference>
<evidence type="ECO:0000256" key="2">
    <source>
        <dbReference type="ARBA" id="ARBA00022475"/>
    </source>
</evidence>
<feature type="transmembrane region" description="Helical" evidence="6">
    <location>
        <begin position="255"/>
        <end position="277"/>
    </location>
</feature>
<comment type="caution">
    <text evidence="7">The sequence shown here is derived from an EMBL/GenBank/DDBJ whole genome shotgun (WGS) entry which is preliminary data.</text>
</comment>
<evidence type="ECO:0000256" key="1">
    <source>
        <dbReference type="ARBA" id="ARBA00004651"/>
    </source>
</evidence>
<keyword evidence="5 6" id="KW-0472">Membrane</keyword>
<keyword evidence="8" id="KW-1185">Reference proteome</keyword>
<accession>A0A7Y9XWL9</accession>
<dbReference type="Pfam" id="PF03631">
    <property type="entry name" value="Virul_fac_BrkB"/>
    <property type="match status" value="1"/>
</dbReference>
<dbReference type="EMBL" id="JACBZF010000003">
    <property type="protein sequence ID" value="NYH95939.1"/>
    <property type="molecule type" value="Genomic_DNA"/>
</dbReference>
<dbReference type="AlphaFoldDB" id="A0A7Y9XWL9"/>
<name>A0A7Y9XWL9_9SPHN</name>
<dbReference type="PANTHER" id="PTHR30213">
    <property type="entry name" value="INNER MEMBRANE PROTEIN YHJD"/>
    <property type="match status" value="1"/>
</dbReference>
<protein>
    <submittedName>
        <fullName evidence="7">Membrane protein</fullName>
    </submittedName>
</protein>
<evidence type="ECO:0000256" key="6">
    <source>
        <dbReference type="SAM" id="Phobius"/>
    </source>
</evidence>
<sequence>METTAYDTARPSTISARGWGQALWRVKERLAEDHVSVVSAGVAFYGLLALFPAIAALISIAALVMDPMTVQDQLSQLAATLPASAAEILQGQGEKVAQGAGSGLGLAAIFGLLLTLYSASKGVKTLIEGMNVAYKEQEDRGFIRINLLSFGLTLLVIIGLIAVVAFLVAVPVALAFLELPPALETVAGVLRWIVLAALAAGGLGLLYRLGPSRETPGWRWVLPGAAVATVIWILGSAAFTVYVRNFGSYNETYGALGGVIILLTWLWLSAFIVLFGAELNSELEHPTRTGT</sequence>
<feature type="transmembrane region" description="Helical" evidence="6">
    <location>
        <begin position="221"/>
        <end position="243"/>
    </location>
</feature>
<dbReference type="PANTHER" id="PTHR30213:SF0">
    <property type="entry name" value="UPF0761 MEMBRANE PROTEIN YIHY"/>
    <property type="match status" value="1"/>
</dbReference>
<dbReference type="NCBIfam" id="TIGR00765">
    <property type="entry name" value="yihY_not_rbn"/>
    <property type="match status" value="1"/>
</dbReference>
<keyword evidence="2" id="KW-1003">Cell membrane</keyword>
<comment type="subcellular location">
    <subcellularLocation>
        <location evidence="1">Cell membrane</location>
        <topology evidence="1">Multi-pass membrane protein</topology>
    </subcellularLocation>
</comment>
<feature type="transmembrane region" description="Helical" evidence="6">
    <location>
        <begin position="96"/>
        <end position="117"/>
    </location>
</feature>
<organism evidence="7 8">
    <name type="scientific">Novosphingobium marinum</name>
    <dbReference type="NCBI Taxonomy" id="1514948"/>
    <lineage>
        <taxon>Bacteria</taxon>
        <taxon>Pseudomonadati</taxon>
        <taxon>Pseudomonadota</taxon>
        <taxon>Alphaproteobacteria</taxon>
        <taxon>Sphingomonadales</taxon>
        <taxon>Sphingomonadaceae</taxon>
        <taxon>Novosphingobium</taxon>
    </lineage>
</organism>
<dbReference type="GO" id="GO:0005886">
    <property type="term" value="C:plasma membrane"/>
    <property type="evidence" value="ECO:0007669"/>
    <property type="project" value="UniProtKB-SubCell"/>
</dbReference>
<evidence type="ECO:0000256" key="3">
    <source>
        <dbReference type="ARBA" id="ARBA00022692"/>
    </source>
</evidence>
<dbReference type="InterPro" id="IPR017039">
    <property type="entry name" value="Virul_fac_BrkB"/>
</dbReference>
<feature type="transmembrane region" description="Helical" evidence="6">
    <location>
        <begin position="189"/>
        <end position="209"/>
    </location>
</feature>
<keyword evidence="3 6" id="KW-0812">Transmembrane</keyword>
<dbReference type="RefSeq" id="WP_179407756.1">
    <property type="nucleotide sequence ID" value="NZ_BMGF01000003.1"/>
</dbReference>
<feature type="transmembrane region" description="Helical" evidence="6">
    <location>
        <begin position="35"/>
        <end position="65"/>
    </location>
</feature>
<dbReference type="Proteomes" id="UP000522081">
    <property type="component" value="Unassembled WGS sequence"/>
</dbReference>
<evidence type="ECO:0000313" key="8">
    <source>
        <dbReference type="Proteomes" id="UP000522081"/>
    </source>
</evidence>
<evidence type="ECO:0000256" key="4">
    <source>
        <dbReference type="ARBA" id="ARBA00022989"/>
    </source>
</evidence>